<gene>
    <name evidence="1" type="ORF">MEBOL_002644</name>
</gene>
<dbReference type="OrthoDB" id="5537591at2"/>
<sequence length="66" mass="7097">MRNDRNQQKLRLHKETIRQLSEESLSRVAGGNGDSGGIICLYSLLLCGDSIICSILAGSCDNDNSG</sequence>
<organism evidence="1 2">
    <name type="scientific">Melittangium boletus DSM 14713</name>
    <dbReference type="NCBI Taxonomy" id="1294270"/>
    <lineage>
        <taxon>Bacteria</taxon>
        <taxon>Pseudomonadati</taxon>
        <taxon>Myxococcota</taxon>
        <taxon>Myxococcia</taxon>
        <taxon>Myxococcales</taxon>
        <taxon>Cystobacterineae</taxon>
        <taxon>Archangiaceae</taxon>
        <taxon>Melittangium</taxon>
    </lineage>
</organism>
<dbReference type="KEGG" id="mbd:MEBOL_002644"/>
<name>A0A250IBS1_9BACT</name>
<dbReference type="InterPro" id="IPR058238">
    <property type="entry name" value="Lant_leader_dom"/>
</dbReference>
<keyword evidence="2" id="KW-1185">Reference proteome</keyword>
<proteinExistence type="predicted"/>
<evidence type="ECO:0000313" key="2">
    <source>
        <dbReference type="Proteomes" id="UP000217289"/>
    </source>
</evidence>
<dbReference type="Proteomes" id="UP000217289">
    <property type="component" value="Chromosome"/>
</dbReference>
<evidence type="ECO:0000313" key="1">
    <source>
        <dbReference type="EMBL" id="ATB29195.1"/>
    </source>
</evidence>
<reference evidence="1 2" key="1">
    <citation type="submission" date="2017-06" db="EMBL/GenBank/DDBJ databases">
        <authorList>
            <person name="Kim H.J."/>
            <person name="Triplett B.A."/>
        </authorList>
    </citation>
    <scope>NUCLEOTIDE SEQUENCE [LARGE SCALE GENOMIC DNA]</scope>
    <source>
        <strain evidence="1 2">DSM 14713</strain>
    </source>
</reference>
<dbReference type="AlphaFoldDB" id="A0A250IBS1"/>
<protein>
    <submittedName>
        <fullName evidence="1">Uncharacterized protein</fullName>
    </submittedName>
</protein>
<dbReference type="EMBL" id="CP022163">
    <property type="protein sequence ID" value="ATB29195.1"/>
    <property type="molecule type" value="Genomic_DNA"/>
</dbReference>
<accession>A0A250IBS1</accession>
<dbReference type="RefSeq" id="WP_095977793.1">
    <property type="nucleotide sequence ID" value="NZ_CP022163.1"/>
</dbReference>
<dbReference type="NCBIfam" id="NF038153">
    <property type="entry name" value="lant_leader_L1a"/>
    <property type="match status" value="1"/>
</dbReference>